<evidence type="ECO:0000256" key="7">
    <source>
        <dbReference type="SAM" id="MobiDB-lite"/>
    </source>
</evidence>
<dbReference type="PANTHER" id="PTHR48208">
    <property type="entry name" value="CENTROMERE PROTEIN I"/>
    <property type="match status" value="1"/>
</dbReference>
<keyword evidence="9" id="KW-1185">Reference proteome</keyword>
<dbReference type="PANTHER" id="PTHR48208:SF2">
    <property type="entry name" value="CENTROMERE PROTEIN I"/>
    <property type="match status" value="1"/>
</dbReference>
<dbReference type="Pfam" id="PF07778">
    <property type="entry name" value="CENP-I"/>
    <property type="match status" value="1"/>
</dbReference>
<dbReference type="AlphaFoldDB" id="A0A8J4Q047"/>
<comment type="caution">
    <text evidence="8">The sequence shown here is derived from an EMBL/GenBank/DDBJ whole genome shotgun (WGS) entry which is preliminary data.</text>
</comment>
<gene>
    <name evidence="8" type="ORF">CYY_002463</name>
</gene>
<dbReference type="GO" id="GO:0005634">
    <property type="term" value="C:nucleus"/>
    <property type="evidence" value="ECO:0007669"/>
    <property type="project" value="UniProtKB-SubCell"/>
</dbReference>
<feature type="compositionally biased region" description="Basic and acidic residues" evidence="7">
    <location>
        <begin position="1"/>
        <end position="10"/>
    </location>
</feature>
<evidence type="ECO:0000256" key="3">
    <source>
        <dbReference type="ARBA" id="ARBA00005470"/>
    </source>
</evidence>
<dbReference type="EMBL" id="AJWJ01000068">
    <property type="protein sequence ID" value="KAF2076222.1"/>
    <property type="molecule type" value="Genomic_DNA"/>
</dbReference>
<evidence type="ECO:0000256" key="4">
    <source>
        <dbReference type="ARBA" id="ARBA00022454"/>
    </source>
</evidence>
<dbReference type="Proteomes" id="UP000695562">
    <property type="component" value="Unassembled WGS sequence"/>
</dbReference>
<dbReference type="OrthoDB" id="6347512at2759"/>
<organism evidence="8 9">
    <name type="scientific">Polysphondylium violaceum</name>
    <dbReference type="NCBI Taxonomy" id="133409"/>
    <lineage>
        <taxon>Eukaryota</taxon>
        <taxon>Amoebozoa</taxon>
        <taxon>Evosea</taxon>
        <taxon>Eumycetozoa</taxon>
        <taxon>Dictyostelia</taxon>
        <taxon>Dictyosteliales</taxon>
        <taxon>Dictyosteliaceae</taxon>
        <taxon>Polysphondylium</taxon>
    </lineage>
</organism>
<comment type="subcellular location">
    <subcellularLocation>
        <location evidence="2">Chromosome</location>
        <location evidence="2">Centromere</location>
    </subcellularLocation>
    <subcellularLocation>
        <location evidence="1">Nucleus</location>
    </subcellularLocation>
</comment>
<name>A0A8J4Q047_9MYCE</name>
<dbReference type="InterPro" id="IPR012485">
    <property type="entry name" value="CENP-I"/>
</dbReference>
<protein>
    <submittedName>
        <fullName evidence="8">Uncharacterized protein</fullName>
    </submittedName>
</protein>
<comment type="similarity">
    <text evidence="3">Belongs to the CENP-I/CTF3 family.</text>
</comment>
<feature type="compositionally biased region" description="Low complexity" evidence="7">
    <location>
        <begin position="14"/>
        <end position="31"/>
    </location>
</feature>
<feature type="region of interest" description="Disordered" evidence="7">
    <location>
        <begin position="1"/>
        <end position="31"/>
    </location>
</feature>
<reference evidence="8" key="1">
    <citation type="submission" date="2020-01" db="EMBL/GenBank/DDBJ databases">
        <title>Development of genomics and gene disruption for Polysphondylium violaceum indicates a role for the polyketide synthase stlB in stalk morphogenesis.</title>
        <authorList>
            <person name="Narita B."/>
            <person name="Kawabe Y."/>
            <person name="Kin K."/>
            <person name="Saito T."/>
            <person name="Gibbs R."/>
            <person name="Kuspa A."/>
            <person name="Muzny D."/>
            <person name="Queller D."/>
            <person name="Richards S."/>
            <person name="Strassman J."/>
            <person name="Sucgang R."/>
            <person name="Worley K."/>
            <person name="Schaap P."/>
        </authorList>
    </citation>
    <scope>NUCLEOTIDE SEQUENCE</scope>
    <source>
        <strain evidence="8">QSvi11</strain>
    </source>
</reference>
<evidence type="ECO:0000256" key="1">
    <source>
        <dbReference type="ARBA" id="ARBA00004123"/>
    </source>
</evidence>
<dbReference type="GO" id="GO:0000070">
    <property type="term" value="P:mitotic sister chromatid segregation"/>
    <property type="evidence" value="ECO:0007669"/>
    <property type="project" value="TreeGrafter"/>
</dbReference>
<sequence>MLSRNNHDVEFQDDVNNNNSSNSNNNNNTDLALLNDSNLKRNNKRTHIALILESTSRDHFVSTIEHIVNILKQSEKKKKSVTLARLYESQVETLISQCKKHKVDSLVADKLFKLLFISEFQTKYPSILKHVRLNEKIANKWLTKVIVYLNTMSGKDQVIKWIVSNFDFLNQDILRFHYQLFFTLLTTIPDAEESLTTLLIKLTTKKEVLKHRIDKLLGYKRKTNFYMDLLRTYQKFDPSIIISKDEKSPPSNVKFNKEFSIENIFLPNRISDILNHEYNMLLLSLYNYSDPSIPRLSNYLKLILDQTTKSNDKNNNSTMVVLNKVNRLQEYLQESIKSIDMFLISFLCKWDGFSHRDVILSLLTRINVYPFEYLYSNFLEPILKLFNVMNITFQYKILEAYGQLLKYWLQNDWICLFDRGAKNKSALFTKALLGVDYYATMLEFTKHFEQLAILSLMRNQDHPLLQHQIIAFYQVQQRGCNSFFIPIPPKVLIRRIYLSGYSSLISRLCQVLMKCLKDYKAVWQYLQENEQLYKTSLDRLPIELRLLDVDVIHLIKDNFTFIQQSNLELAEILFASYDTFQVTQSLSIYNSISFIRHYFYFKNSDSGGGTKQEAIKNYLNYLNGLGYKGLYNLFKRVGSWSHSSNKNLN</sequence>
<accession>A0A8J4Q047</accession>
<proteinExistence type="inferred from homology"/>
<keyword evidence="4" id="KW-0158">Chromosome</keyword>
<keyword evidence="5" id="KW-0539">Nucleus</keyword>
<evidence type="ECO:0000313" key="8">
    <source>
        <dbReference type="EMBL" id="KAF2076222.1"/>
    </source>
</evidence>
<evidence type="ECO:0000256" key="6">
    <source>
        <dbReference type="ARBA" id="ARBA00023328"/>
    </source>
</evidence>
<evidence type="ECO:0000313" key="9">
    <source>
        <dbReference type="Proteomes" id="UP000695562"/>
    </source>
</evidence>
<dbReference type="GO" id="GO:0034080">
    <property type="term" value="P:CENP-A containing chromatin assembly"/>
    <property type="evidence" value="ECO:0007669"/>
    <property type="project" value="TreeGrafter"/>
</dbReference>
<keyword evidence="6" id="KW-0137">Centromere</keyword>
<evidence type="ECO:0000256" key="5">
    <source>
        <dbReference type="ARBA" id="ARBA00023242"/>
    </source>
</evidence>
<evidence type="ECO:0000256" key="2">
    <source>
        <dbReference type="ARBA" id="ARBA00004584"/>
    </source>
</evidence>
<dbReference type="GO" id="GO:0000939">
    <property type="term" value="C:inner kinetochore"/>
    <property type="evidence" value="ECO:0007669"/>
    <property type="project" value="TreeGrafter"/>
</dbReference>